<feature type="chain" id="PRO_5032439945" description="GH10 domain-containing protein" evidence="6">
    <location>
        <begin position="23"/>
        <end position="892"/>
    </location>
</feature>
<reference evidence="8" key="1">
    <citation type="submission" date="2021-02" db="EMBL/GenBank/DDBJ databases">
        <authorList>
            <person name="Nowell W R."/>
        </authorList>
    </citation>
    <scope>NUCLEOTIDE SEQUENCE</scope>
</reference>
<comment type="similarity">
    <text evidence="2">Belongs to the peptidase C1 family.</text>
</comment>
<dbReference type="EMBL" id="CAJOAY010005382">
    <property type="protein sequence ID" value="CAF4105657.1"/>
    <property type="molecule type" value="Genomic_DNA"/>
</dbReference>
<evidence type="ECO:0000313" key="9">
    <source>
        <dbReference type="Proteomes" id="UP000663881"/>
    </source>
</evidence>
<evidence type="ECO:0000256" key="2">
    <source>
        <dbReference type="ARBA" id="ARBA00008455"/>
    </source>
</evidence>
<evidence type="ECO:0000256" key="1">
    <source>
        <dbReference type="ARBA" id="ARBA00007495"/>
    </source>
</evidence>
<gene>
    <name evidence="8" type="ORF">OKA104_LOCUS35920</name>
</gene>
<dbReference type="PROSITE" id="PS51760">
    <property type="entry name" value="GH10_2"/>
    <property type="match status" value="1"/>
</dbReference>
<dbReference type="PRINTS" id="PR00134">
    <property type="entry name" value="GLHYDRLASE10"/>
</dbReference>
<keyword evidence="4" id="KW-0119">Carbohydrate metabolism</keyword>
<dbReference type="SMART" id="SM00633">
    <property type="entry name" value="Glyco_10"/>
    <property type="match status" value="1"/>
</dbReference>
<evidence type="ECO:0000256" key="6">
    <source>
        <dbReference type="SAM" id="SignalP"/>
    </source>
</evidence>
<dbReference type="Pfam" id="PF00112">
    <property type="entry name" value="Peptidase_C1"/>
    <property type="match status" value="1"/>
</dbReference>
<comment type="similarity">
    <text evidence="1">Belongs to the glycosyl hydrolase 10 (cellulase F) family.</text>
</comment>
<evidence type="ECO:0000259" key="7">
    <source>
        <dbReference type="PROSITE" id="PS51760"/>
    </source>
</evidence>
<dbReference type="SUPFAM" id="SSF50370">
    <property type="entry name" value="Ricin B-like lectins"/>
    <property type="match status" value="1"/>
</dbReference>
<sequence>MSLFYFSACFLILLSLFQSINGVDNEDQQWMDYIHRYGKKYASEAETQLRKSYFLVNLHEVRRHNAQSNQTYTKGINQFSDLSQLEFETNVLTPQLAFAPIPLPTPISSPMSRSLSTDASVPLGCTRDSSNCCISSADPNSCCLALGLGSWNRRQCSSSSSIGGIVPHNCVHHDSQCCRTSWNPTECCAALGFASWDGGWCRGVHSANVPQGCQSGNSHCCSDSTMPQKCCQVFGFEYYDGAYCRDSQFWYPAGETLPNGYPKNFDWTSLTYRAVTNAKNQGGCNTCTFFAVAGALESAYAIKHQRDAVPLSEQQLIDCSMPNNGGCWASNFDDSLNYVIRSPKTALATENRYPYQGLFDTNFYSQACNDRWTQRMDASHYFESKESYHDAWDTINDDLLMRLVSKGPIAIAINADFMGGYGGGVYQGPCPPHVNHAVLLTGWGTDAQGVPFWRVKNSWGTGWGENGFARFERKPGQNQCFIYHEVARPTAIIPVWAQNQLGLRASAYLRGLQIGAAVVVDQIRRNIDFKQYNEKIQRDCTVIVTKNDFKPMRIWLGEVRGHTLVWPDDRRIPKWLLDQESSITSDKAKLLLSDYIHSVVGRYRGKILWWDVINEAINDTNTTNPLNLRDSFWMRKLGPDFLKFAFQFAKAADPNVKLYYNDYGIESIGLKATRTLNLVNWLRSQGATVHGIGLQWHIDFSRSIVRNDGHYQSAQQFINNQLDISVTELDVTIPTNGGYLIDRADLYKQAIVYRAMLEYAIYFYPKCEALLTWEVFDGVYRLSPQLQPNKCLGASQIGINSIVQLYNDECNKTNQKCNITWLGDGTYRFSLQSTQNFILGTYNASASLGHVQTYNWLDNTNQRWAFSAKGNDIFRIVPQTACKSQHWILTKV</sequence>
<dbReference type="SUPFAM" id="SSF54001">
    <property type="entry name" value="Cysteine proteinases"/>
    <property type="match status" value="1"/>
</dbReference>
<comment type="caution">
    <text evidence="8">The sequence shown here is derived from an EMBL/GenBank/DDBJ whole genome shotgun (WGS) entry which is preliminary data.</text>
</comment>
<dbReference type="InterPro" id="IPR035992">
    <property type="entry name" value="Ricin_B-like_lectins"/>
</dbReference>
<dbReference type="InterPro" id="IPR013201">
    <property type="entry name" value="Prot_inhib_I29"/>
</dbReference>
<dbReference type="GO" id="GO:0000272">
    <property type="term" value="P:polysaccharide catabolic process"/>
    <property type="evidence" value="ECO:0007669"/>
    <property type="project" value="UniProtKB-KW"/>
</dbReference>
<accession>A0A819V9Q7</accession>
<dbReference type="GO" id="GO:0006508">
    <property type="term" value="P:proteolysis"/>
    <property type="evidence" value="ECO:0007669"/>
    <property type="project" value="InterPro"/>
</dbReference>
<keyword evidence="6" id="KW-0732">Signal</keyword>
<dbReference type="Gene3D" id="3.90.70.10">
    <property type="entry name" value="Cysteine proteinases"/>
    <property type="match status" value="1"/>
</dbReference>
<dbReference type="CDD" id="cd02248">
    <property type="entry name" value="Peptidase_C1A"/>
    <property type="match status" value="1"/>
</dbReference>
<dbReference type="Proteomes" id="UP000663881">
    <property type="component" value="Unassembled WGS sequence"/>
</dbReference>
<keyword evidence="3" id="KW-0378">Hydrolase</keyword>
<dbReference type="Gene3D" id="1.10.287.2250">
    <property type="match status" value="1"/>
</dbReference>
<dbReference type="PROSITE" id="PS00639">
    <property type="entry name" value="THIOL_PROTEASE_HIS"/>
    <property type="match status" value="1"/>
</dbReference>
<dbReference type="InterPro" id="IPR017853">
    <property type="entry name" value="GH"/>
</dbReference>
<feature type="signal peptide" evidence="6">
    <location>
        <begin position="1"/>
        <end position="22"/>
    </location>
</feature>
<dbReference type="PROSITE" id="PS50231">
    <property type="entry name" value="RICIN_B_LECTIN"/>
    <property type="match status" value="1"/>
</dbReference>
<evidence type="ECO:0000256" key="5">
    <source>
        <dbReference type="ARBA" id="ARBA00023326"/>
    </source>
</evidence>
<dbReference type="GO" id="GO:0031176">
    <property type="term" value="F:endo-1,4-beta-xylanase activity"/>
    <property type="evidence" value="ECO:0007669"/>
    <property type="project" value="UniProtKB-ARBA"/>
</dbReference>
<evidence type="ECO:0000256" key="4">
    <source>
        <dbReference type="ARBA" id="ARBA00023277"/>
    </source>
</evidence>
<dbReference type="Gene3D" id="3.20.20.80">
    <property type="entry name" value="Glycosidases"/>
    <property type="match status" value="1"/>
</dbReference>
<protein>
    <recommendedName>
        <fullName evidence="7">GH10 domain-containing protein</fullName>
    </recommendedName>
</protein>
<dbReference type="PANTHER" id="PTHR12411">
    <property type="entry name" value="CYSTEINE PROTEASE FAMILY C1-RELATED"/>
    <property type="match status" value="1"/>
</dbReference>
<dbReference type="InterPro" id="IPR025660">
    <property type="entry name" value="Pept_his_AS"/>
</dbReference>
<dbReference type="CDD" id="cd00161">
    <property type="entry name" value="beta-trefoil_Ricin-like"/>
    <property type="match status" value="1"/>
</dbReference>
<evidence type="ECO:0000313" key="8">
    <source>
        <dbReference type="EMBL" id="CAF4105657.1"/>
    </source>
</evidence>
<organism evidence="8 9">
    <name type="scientific">Adineta steineri</name>
    <dbReference type="NCBI Taxonomy" id="433720"/>
    <lineage>
        <taxon>Eukaryota</taxon>
        <taxon>Metazoa</taxon>
        <taxon>Spiralia</taxon>
        <taxon>Gnathifera</taxon>
        <taxon>Rotifera</taxon>
        <taxon>Eurotatoria</taxon>
        <taxon>Bdelloidea</taxon>
        <taxon>Adinetida</taxon>
        <taxon>Adinetidae</taxon>
        <taxon>Adineta</taxon>
    </lineage>
</organism>
<name>A0A819V9Q7_9BILA</name>
<dbReference type="InterPro" id="IPR000668">
    <property type="entry name" value="Peptidase_C1A_C"/>
</dbReference>
<dbReference type="SMART" id="SM00848">
    <property type="entry name" value="Inhibitor_I29"/>
    <property type="match status" value="1"/>
</dbReference>
<dbReference type="Pfam" id="PF08246">
    <property type="entry name" value="Inhibitor_I29"/>
    <property type="match status" value="1"/>
</dbReference>
<dbReference type="Pfam" id="PF00331">
    <property type="entry name" value="Glyco_hydro_10"/>
    <property type="match status" value="1"/>
</dbReference>
<dbReference type="GO" id="GO:0008234">
    <property type="term" value="F:cysteine-type peptidase activity"/>
    <property type="evidence" value="ECO:0007669"/>
    <property type="project" value="InterPro"/>
</dbReference>
<dbReference type="SUPFAM" id="SSF51445">
    <property type="entry name" value="(Trans)glycosidases"/>
    <property type="match status" value="1"/>
</dbReference>
<dbReference type="InterPro" id="IPR038765">
    <property type="entry name" value="Papain-like_cys_pep_sf"/>
</dbReference>
<dbReference type="InterPro" id="IPR001000">
    <property type="entry name" value="GH10_dom"/>
</dbReference>
<dbReference type="InterPro" id="IPR013128">
    <property type="entry name" value="Peptidase_C1A"/>
</dbReference>
<evidence type="ECO:0000256" key="3">
    <source>
        <dbReference type="ARBA" id="ARBA00022801"/>
    </source>
</evidence>
<dbReference type="InterPro" id="IPR039417">
    <property type="entry name" value="Peptidase_C1A_papain-like"/>
</dbReference>
<dbReference type="AlphaFoldDB" id="A0A819V9Q7"/>
<keyword evidence="5" id="KW-0624">Polysaccharide degradation</keyword>
<proteinExistence type="inferred from homology"/>
<dbReference type="SMART" id="SM00645">
    <property type="entry name" value="Pept_C1"/>
    <property type="match status" value="1"/>
</dbReference>
<feature type="domain" description="GH10" evidence="7">
    <location>
        <begin position="514"/>
        <end position="802"/>
    </location>
</feature>